<gene>
    <name evidence="1" type="ORF">L195_g061926</name>
</gene>
<sequence length="40" mass="4708">MKEEVKMKLGWCLGVMACWREEDKRRGGVAEFGFFGIRKK</sequence>
<reference evidence="1 2" key="1">
    <citation type="journal article" date="2014" name="Am. J. Bot.">
        <title>Genome assembly and annotation for red clover (Trifolium pratense; Fabaceae).</title>
        <authorList>
            <person name="Istvanek J."/>
            <person name="Jaros M."/>
            <person name="Krenek A."/>
            <person name="Repkova J."/>
        </authorList>
    </citation>
    <scope>NUCLEOTIDE SEQUENCE [LARGE SCALE GENOMIC DNA]</scope>
    <source>
        <strain evidence="2">cv. Tatra</strain>
        <tissue evidence="1">Young leaves</tissue>
    </source>
</reference>
<comment type="caution">
    <text evidence="1">The sequence shown here is derived from an EMBL/GenBank/DDBJ whole genome shotgun (WGS) entry which is preliminary data.</text>
</comment>
<proteinExistence type="predicted"/>
<protein>
    <submittedName>
        <fullName evidence="1">Uncharacterized protein</fullName>
    </submittedName>
</protein>
<name>A0A2K3KCQ2_TRIPR</name>
<dbReference type="Proteomes" id="UP000236291">
    <property type="component" value="Unassembled WGS sequence"/>
</dbReference>
<reference evidence="1 2" key="2">
    <citation type="journal article" date="2017" name="Front. Plant Sci.">
        <title>Gene Classification and Mining of Molecular Markers Useful in Red Clover (Trifolium pratense) Breeding.</title>
        <authorList>
            <person name="Istvanek J."/>
            <person name="Dluhosova J."/>
            <person name="Dluhos P."/>
            <person name="Patkova L."/>
            <person name="Nedelnik J."/>
            <person name="Repkova J."/>
        </authorList>
    </citation>
    <scope>NUCLEOTIDE SEQUENCE [LARGE SCALE GENOMIC DNA]</scope>
    <source>
        <strain evidence="2">cv. Tatra</strain>
        <tissue evidence="1">Young leaves</tissue>
    </source>
</reference>
<evidence type="ECO:0000313" key="1">
    <source>
        <dbReference type="EMBL" id="PNX64048.1"/>
    </source>
</evidence>
<dbReference type="EMBL" id="ASHM01161377">
    <property type="protein sequence ID" value="PNX64048.1"/>
    <property type="molecule type" value="Genomic_DNA"/>
</dbReference>
<evidence type="ECO:0000313" key="2">
    <source>
        <dbReference type="Proteomes" id="UP000236291"/>
    </source>
</evidence>
<organism evidence="1 2">
    <name type="scientific">Trifolium pratense</name>
    <name type="common">Red clover</name>
    <dbReference type="NCBI Taxonomy" id="57577"/>
    <lineage>
        <taxon>Eukaryota</taxon>
        <taxon>Viridiplantae</taxon>
        <taxon>Streptophyta</taxon>
        <taxon>Embryophyta</taxon>
        <taxon>Tracheophyta</taxon>
        <taxon>Spermatophyta</taxon>
        <taxon>Magnoliopsida</taxon>
        <taxon>eudicotyledons</taxon>
        <taxon>Gunneridae</taxon>
        <taxon>Pentapetalae</taxon>
        <taxon>rosids</taxon>
        <taxon>fabids</taxon>
        <taxon>Fabales</taxon>
        <taxon>Fabaceae</taxon>
        <taxon>Papilionoideae</taxon>
        <taxon>50 kb inversion clade</taxon>
        <taxon>NPAAA clade</taxon>
        <taxon>Hologalegina</taxon>
        <taxon>IRL clade</taxon>
        <taxon>Trifolieae</taxon>
        <taxon>Trifolium</taxon>
    </lineage>
</organism>
<dbReference type="AlphaFoldDB" id="A0A2K3KCQ2"/>
<accession>A0A2K3KCQ2</accession>